<sequence length="113" mass="12595">MEDGRSSIPLKLKNLRWYKLPMASAKFMDKTFVVCSLSDILFARGNNNSAAILAIRECSFQTFPCVSLPYIINHHKSFLGATLDGFYGCLKKIHCVMQAQALTRLAPLPASKL</sequence>
<gene>
    <name evidence="1" type="ORF">H5410_021174</name>
</gene>
<evidence type="ECO:0000313" key="1">
    <source>
        <dbReference type="EMBL" id="KAG5609893.1"/>
    </source>
</evidence>
<protein>
    <submittedName>
        <fullName evidence="1">Uncharacterized protein</fullName>
    </submittedName>
</protein>
<name>A0A9J5ZBW8_SOLCO</name>
<organism evidence="1 2">
    <name type="scientific">Solanum commersonii</name>
    <name type="common">Commerson's wild potato</name>
    <name type="synonym">Commerson's nightshade</name>
    <dbReference type="NCBI Taxonomy" id="4109"/>
    <lineage>
        <taxon>Eukaryota</taxon>
        <taxon>Viridiplantae</taxon>
        <taxon>Streptophyta</taxon>
        <taxon>Embryophyta</taxon>
        <taxon>Tracheophyta</taxon>
        <taxon>Spermatophyta</taxon>
        <taxon>Magnoliopsida</taxon>
        <taxon>eudicotyledons</taxon>
        <taxon>Gunneridae</taxon>
        <taxon>Pentapetalae</taxon>
        <taxon>asterids</taxon>
        <taxon>lamiids</taxon>
        <taxon>Solanales</taxon>
        <taxon>Solanaceae</taxon>
        <taxon>Solanoideae</taxon>
        <taxon>Solaneae</taxon>
        <taxon>Solanum</taxon>
    </lineage>
</organism>
<dbReference type="AlphaFoldDB" id="A0A9J5ZBW8"/>
<dbReference type="EMBL" id="JACXVP010000004">
    <property type="protein sequence ID" value="KAG5609893.1"/>
    <property type="molecule type" value="Genomic_DNA"/>
</dbReference>
<proteinExistence type="predicted"/>
<accession>A0A9J5ZBW8</accession>
<dbReference type="Proteomes" id="UP000824120">
    <property type="component" value="Chromosome 4"/>
</dbReference>
<evidence type="ECO:0000313" key="2">
    <source>
        <dbReference type="Proteomes" id="UP000824120"/>
    </source>
</evidence>
<comment type="caution">
    <text evidence="1">The sequence shown here is derived from an EMBL/GenBank/DDBJ whole genome shotgun (WGS) entry which is preliminary data.</text>
</comment>
<reference evidence="1 2" key="1">
    <citation type="submission" date="2020-09" db="EMBL/GenBank/DDBJ databases">
        <title>De no assembly of potato wild relative species, Solanum commersonii.</title>
        <authorList>
            <person name="Cho K."/>
        </authorList>
    </citation>
    <scope>NUCLEOTIDE SEQUENCE [LARGE SCALE GENOMIC DNA]</scope>
    <source>
        <strain evidence="1">LZ3.2</strain>
        <tissue evidence="1">Leaf</tissue>
    </source>
</reference>
<keyword evidence="2" id="KW-1185">Reference proteome</keyword>